<feature type="region of interest" description="Disordered" evidence="2">
    <location>
        <begin position="46"/>
        <end position="69"/>
    </location>
</feature>
<evidence type="ECO:0000256" key="2">
    <source>
        <dbReference type="SAM" id="MobiDB-lite"/>
    </source>
</evidence>
<gene>
    <name evidence="3" type="ORF">DERF_001074</name>
</gene>
<evidence type="ECO:0000256" key="1">
    <source>
        <dbReference type="SAM" id="Coils"/>
    </source>
</evidence>
<sequence>MDNKQENNEQMNVYGMYIQKYFCDLQHLQLQHGRLWQSYRELQIKSSKQTGGHHSNNPHHHHNDTKTDDELRQELEQEKMINKSLNTEMAQIVDNMKTLETRHKEFLAIFNKDNKQDSRIKELENENKELRETLDFVTSENTVFKDLEERAFNEKREWIEEKKKFEEVVVWSKHLNDKYKTTLAQNEKYGQQMDKFLNCIHDTFIQCSNDNDLSLLIEDFRKCSINNESFDKKLEIAEKFLKSLPKQHSDIVNNNDNNNNNKLDSKLKISDQQKENIQCLKTEIAELKNLLINNGMSLEQINLKLENTELSEKLRLKEETLEKLKEKFARNRAVLEENHRRSLDEIKTLDNFIAIIINKLNKLPEDLKKHNELKELITIVNENDSDPDNI</sequence>
<organism evidence="3 4">
    <name type="scientific">Dermatophagoides farinae</name>
    <name type="common">American house dust mite</name>
    <dbReference type="NCBI Taxonomy" id="6954"/>
    <lineage>
        <taxon>Eukaryota</taxon>
        <taxon>Metazoa</taxon>
        <taxon>Ecdysozoa</taxon>
        <taxon>Arthropoda</taxon>
        <taxon>Chelicerata</taxon>
        <taxon>Arachnida</taxon>
        <taxon>Acari</taxon>
        <taxon>Acariformes</taxon>
        <taxon>Sarcoptiformes</taxon>
        <taxon>Astigmata</taxon>
        <taxon>Psoroptidia</taxon>
        <taxon>Analgoidea</taxon>
        <taxon>Pyroglyphidae</taxon>
        <taxon>Dermatophagoidinae</taxon>
        <taxon>Dermatophagoides</taxon>
    </lineage>
</organism>
<keyword evidence="4" id="KW-1185">Reference proteome</keyword>
<comment type="caution">
    <text evidence="3">The sequence shown here is derived from an EMBL/GenBank/DDBJ whole genome shotgun (WGS) entry which is preliminary data.</text>
</comment>
<dbReference type="Proteomes" id="UP000790347">
    <property type="component" value="Unassembled WGS sequence"/>
</dbReference>
<evidence type="ECO:0000313" key="3">
    <source>
        <dbReference type="EMBL" id="KAH9527025.1"/>
    </source>
</evidence>
<protein>
    <submittedName>
        <fullName evidence="3">Uncharacterized protein</fullName>
    </submittedName>
</protein>
<accession>A0A922IBI6</accession>
<name>A0A922IBI6_DERFA</name>
<evidence type="ECO:0000313" key="4">
    <source>
        <dbReference type="Proteomes" id="UP000790347"/>
    </source>
</evidence>
<dbReference type="EMBL" id="ASGP02000001">
    <property type="protein sequence ID" value="KAH9527025.1"/>
    <property type="molecule type" value="Genomic_DNA"/>
</dbReference>
<reference evidence="3" key="1">
    <citation type="submission" date="2013-05" db="EMBL/GenBank/DDBJ databases">
        <authorList>
            <person name="Yim A.K.Y."/>
            <person name="Chan T.F."/>
            <person name="Ji K.M."/>
            <person name="Liu X.Y."/>
            <person name="Zhou J.W."/>
            <person name="Li R.Q."/>
            <person name="Yang K.Y."/>
            <person name="Li J."/>
            <person name="Li M."/>
            <person name="Law P.T.W."/>
            <person name="Wu Y.L."/>
            <person name="Cai Z.L."/>
            <person name="Qin H."/>
            <person name="Bao Y."/>
            <person name="Leung R.K.K."/>
            <person name="Ng P.K.S."/>
            <person name="Zou J."/>
            <person name="Zhong X.J."/>
            <person name="Ran P.X."/>
            <person name="Zhong N.S."/>
            <person name="Liu Z.G."/>
            <person name="Tsui S.K.W."/>
        </authorList>
    </citation>
    <scope>NUCLEOTIDE SEQUENCE</scope>
    <source>
        <strain evidence="3">Derf</strain>
        <tissue evidence="3">Whole organism</tissue>
    </source>
</reference>
<feature type="coiled-coil region" evidence="1">
    <location>
        <begin position="270"/>
        <end position="338"/>
    </location>
</feature>
<proteinExistence type="predicted"/>
<dbReference type="AlphaFoldDB" id="A0A922IBI6"/>
<keyword evidence="1" id="KW-0175">Coiled coil</keyword>
<reference evidence="3" key="2">
    <citation type="journal article" date="2022" name="Res Sq">
        <title>Comparative Genomics Reveals Insights into the Divergent Evolution of Astigmatic Mites and Household Pest Adaptations.</title>
        <authorList>
            <person name="Xiong Q."/>
            <person name="Wan A.T.-Y."/>
            <person name="Liu X.-Y."/>
            <person name="Fung C.S.-H."/>
            <person name="Xiao X."/>
            <person name="Malainual N."/>
            <person name="Hou J."/>
            <person name="Wang L."/>
            <person name="Wang M."/>
            <person name="Yang K."/>
            <person name="Cui Y."/>
            <person name="Leung E."/>
            <person name="Nong W."/>
            <person name="Shin S.-K."/>
            <person name="Au S."/>
            <person name="Jeong K.Y."/>
            <person name="Chew F.T."/>
            <person name="Hui J."/>
            <person name="Leung T.F."/>
            <person name="Tungtrongchitr A."/>
            <person name="Zhong N."/>
            <person name="Liu Z."/>
            <person name="Tsui S."/>
        </authorList>
    </citation>
    <scope>NUCLEOTIDE SEQUENCE</scope>
    <source>
        <strain evidence="3">Derf</strain>
        <tissue evidence="3">Whole organism</tissue>
    </source>
</reference>